<keyword evidence="2" id="KW-1185">Reference proteome</keyword>
<dbReference type="RefSeq" id="WP_378243254.1">
    <property type="nucleotide sequence ID" value="NZ_JBHRWK010000059.1"/>
</dbReference>
<gene>
    <name evidence="1" type="ORF">ACFOSH_31935</name>
</gene>
<organism evidence="1 2">
    <name type="scientific">Amycolatopsis speibonae</name>
    <dbReference type="NCBI Taxonomy" id="1450224"/>
    <lineage>
        <taxon>Bacteria</taxon>
        <taxon>Bacillati</taxon>
        <taxon>Actinomycetota</taxon>
        <taxon>Actinomycetes</taxon>
        <taxon>Pseudonocardiales</taxon>
        <taxon>Pseudonocardiaceae</taxon>
        <taxon>Amycolatopsis</taxon>
    </lineage>
</organism>
<sequence>MVTVIEECRSMACTTFMAARASVAEVVQADGRQPGLADDLVEPLGDIGRMQRAPVRLREQQPAVDPIAAESSLVRVLARDVLTQDEDGVRVDRDDAFR</sequence>
<reference evidence="2" key="1">
    <citation type="journal article" date="2019" name="Int. J. Syst. Evol. Microbiol.">
        <title>The Global Catalogue of Microorganisms (GCM) 10K type strain sequencing project: providing services to taxonomists for standard genome sequencing and annotation.</title>
        <authorList>
            <consortium name="The Broad Institute Genomics Platform"/>
            <consortium name="The Broad Institute Genome Sequencing Center for Infectious Disease"/>
            <person name="Wu L."/>
            <person name="Ma J."/>
        </authorList>
    </citation>
    <scope>NUCLEOTIDE SEQUENCE [LARGE SCALE GENOMIC DNA]</scope>
    <source>
        <strain evidence="2">CGMCC 4.7676</strain>
    </source>
</reference>
<evidence type="ECO:0000313" key="2">
    <source>
        <dbReference type="Proteomes" id="UP001595645"/>
    </source>
</evidence>
<proteinExistence type="predicted"/>
<comment type="caution">
    <text evidence="1">The sequence shown here is derived from an EMBL/GenBank/DDBJ whole genome shotgun (WGS) entry which is preliminary data.</text>
</comment>
<protein>
    <submittedName>
        <fullName evidence="1">Uncharacterized protein</fullName>
    </submittedName>
</protein>
<dbReference type="Proteomes" id="UP001595645">
    <property type="component" value="Unassembled WGS sequence"/>
</dbReference>
<name>A0ABV7P4R9_9PSEU</name>
<accession>A0ABV7P4R9</accession>
<dbReference type="EMBL" id="JBHRWK010000059">
    <property type="protein sequence ID" value="MFC3454069.1"/>
    <property type="molecule type" value="Genomic_DNA"/>
</dbReference>
<evidence type="ECO:0000313" key="1">
    <source>
        <dbReference type="EMBL" id="MFC3454069.1"/>
    </source>
</evidence>